<accession>A0AAD4YX77</accession>
<comment type="caution">
    <text evidence="1">The sequence shown here is derived from an EMBL/GenBank/DDBJ whole genome shotgun (WGS) entry which is preliminary data.</text>
</comment>
<dbReference type="EMBL" id="JAJFAZ020000006">
    <property type="protein sequence ID" value="KAI5324654.1"/>
    <property type="molecule type" value="Genomic_DNA"/>
</dbReference>
<gene>
    <name evidence="1" type="ORF">L3X38_033727</name>
</gene>
<dbReference type="AlphaFoldDB" id="A0AAD4YX77"/>
<sequence length="84" mass="8653">MLNSTAALLPNPVTPSEIMQVTGGISDNSPSLTKSSLKGPRQFFLMESLSAGTSWIASLSDGGSPFGMASNLKPGKPVRDDGCP</sequence>
<name>A0AAD4YX77_PRUDU</name>
<dbReference type="Proteomes" id="UP001054821">
    <property type="component" value="Chromosome 6"/>
</dbReference>
<proteinExistence type="predicted"/>
<protein>
    <submittedName>
        <fullName evidence="1">Uncharacterized protein</fullName>
    </submittedName>
</protein>
<keyword evidence="2" id="KW-1185">Reference proteome</keyword>
<evidence type="ECO:0000313" key="1">
    <source>
        <dbReference type="EMBL" id="KAI5324654.1"/>
    </source>
</evidence>
<evidence type="ECO:0000313" key="2">
    <source>
        <dbReference type="Proteomes" id="UP001054821"/>
    </source>
</evidence>
<reference evidence="1 2" key="1">
    <citation type="journal article" date="2022" name="G3 (Bethesda)">
        <title>Whole-genome sequence and methylome profiling of the almond [Prunus dulcis (Mill.) D.A. Webb] cultivar 'Nonpareil'.</title>
        <authorList>
            <person name="D'Amico-Willman K.M."/>
            <person name="Ouma W.Z."/>
            <person name="Meulia T."/>
            <person name="Sideli G.M."/>
            <person name="Gradziel T.M."/>
            <person name="Fresnedo-Ramirez J."/>
        </authorList>
    </citation>
    <scope>NUCLEOTIDE SEQUENCE [LARGE SCALE GENOMIC DNA]</scope>
    <source>
        <strain evidence="1">Clone GOH B32 T37-40</strain>
    </source>
</reference>
<organism evidence="1 2">
    <name type="scientific">Prunus dulcis</name>
    <name type="common">Almond</name>
    <name type="synonym">Amygdalus dulcis</name>
    <dbReference type="NCBI Taxonomy" id="3755"/>
    <lineage>
        <taxon>Eukaryota</taxon>
        <taxon>Viridiplantae</taxon>
        <taxon>Streptophyta</taxon>
        <taxon>Embryophyta</taxon>
        <taxon>Tracheophyta</taxon>
        <taxon>Spermatophyta</taxon>
        <taxon>Magnoliopsida</taxon>
        <taxon>eudicotyledons</taxon>
        <taxon>Gunneridae</taxon>
        <taxon>Pentapetalae</taxon>
        <taxon>rosids</taxon>
        <taxon>fabids</taxon>
        <taxon>Rosales</taxon>
        <taxon>Rosaceae</taxon>
        <taxon>Amygdaloideae</taxon>
        <taxon>Amygdaleae</taxon>
        <taxon>Prunus</taxon>
    </lineage>
</organism>